<evidence type="ECO:0000313" key="2">
    <source>
        <dbReference type="Proteomes" id="UP000811609"/>
    </source>
</evidence>
<proteinExistence type="predicted"/>
<reference evidence="1" key="1">
    <citation type="submission" date="2020-12" db="EMBL/GenBank/DDBJ databases">
        <title>WGS assembly of Carya illinoinensis cv. Pawnee.</title>
        <authorList>
            <person name="Platts A."/>
            <person name="Shu S."/>
            <person name="Wright S."/>
            <person name="Barry K."/>
            <person name="Edger P."/>
            <person name="Pires J.C."/>
            <person name="Schmutz J."/>
        </authorList>
    </citation>
    <scope>NUCLEOTIDE SEQUENCE</scope>
    <source>
        <tissue evidence="1">Leaf</tissue>
    </source>
</reference>
<organism evidence="1 2">
    <name type="scientific">Carya illinoinensis</name>
    <name type="common">Pecan</name>
    <dbReference type="NCBI Taxonomy" id="32201"/>
    <lineage>
        <taxon>Eukaryota</taxon>
        <taxon>Viridiplantae</taxon>
        <taxon>Streptophyta</taxon>
        <taxon>Embryophyta</taxon>
        <taxon>Tracheophyta</taxon>
        <taxon>Spermatophyta</taxon>
        <taxon>Magnoliopsida</taxon>
        <taxon>eudicotyledons</taxon>
        <taxon>Gunneridae</taxon>
        <taxon>Pentapetalae</taxon>
        <taxon>rosids</taxon>
        <taxon>fabids</taxon>
        <taxon>Fagales</taxon>
        <taxon>Juglandaceae</taxon>
        <taxon>Carya</taxon>
    </lineage>
</organism>
<protein>
    <submittedName>
        <fullName evidence="1">Uncharacterized protein</fullName>
    </submittedName>
</protein>
<dbReference type="Proteomes" id="UP000811609">
    <property type="component" value="Chromosome 3"/>
</dbReference>
<name>A0A8T1QYJ4_CARIL</name>
<comment type="caution">
    <text evidence="1">The sequence shown here is derived from an EMBL/GenBank/DDBJ whole genome shotgun (WGS) entry which is preliminary data.</text>
</comment>
<keyword evidence="2" id="KW-1185">Reference proteome</keyword>
<accession>A0A8T1QYJ4</accession>
<evidence type="ECO:0000313" key="1">
    <source>
        <dbReference type="EMBL" id="KAG6659309.1"/>
    </source>
</evidence>
<dbReference type="EMBL" id="CM031811">
    <property type="protein sequence ID" value="KAG6659309.1"/>
    <property type="molecule type" value="Genomic_DNA"/>
</dbReference>
<sequence length="194" mass="21815">MFYICMSRMKNNHSAKDVSTNLINSLKSNLPSLFSSYVLIILLQFTTSFPSSKPKIQRTLCNSLPSIYPSLFSSKTSKASFNSSKLGSFSSNSPETSLELNLSRSSSPSELQKIPKLCMTVSASPLLKMLSSFFLLVLVCCWLSSKSEFFFSSQAFGLPKLGWYWREDQNLVKKLCILLRQMVVVWVKRTSSGK</sequence>
<dbReference type="AlphaFoldDB" id="A0A8T1QYJ4"/>
<gene>
    <name evidence="1" type="ORF">CIPAW_03G025200</name>
</gene>